<evidence type="ECO:0000313" key="1">
    <source>
        <dbReference type="EMBL" id="KAJ7008243.1"/>
    </source>
</evidence>
<proteinExistence type="predicted"/>
<gene>
    <name evidence="1" type="ORF">NC653_007052</name>
</gene>
<comment type="caution">
    <text evidence="1">The sequence shown here is derived from an EMBL/GenBank/DDBJ whole genome shotgun (WGS) entry which is preliminary data.</text>
</comment>
<sequence>MRRRRCTVHLHSVNGTVTSVDTLLSNLEFYYWIDHASWSTLTPIHSLCQSILKSLPDYFWCFPDAWTVAFLHIDQRFLLSSFNFLDILLKRAKRVFIRFFF</sequence>
<protein>
    <submittedName>
        <fullName evidence="1">Uncharacterized protein</fullName>
    </submittedName>
</protein>
<evidence type="ECO:0000313" key="2">
    <source>
        <dbReference type="Proteomes" id="UP001164929"/>
    </source>
</evidence>
<dbReference type="AlphaFoldDB" id="A0AAD6WCY4"/>
<dbReference type="EMBL" id="JAQIZT010000002">
    <property type="protein sequence ID" value="KAJ7008243.1"/>
    <property type="molecule type" value="Genomic_DNA"/>
</dbReference>
<reference evidence="1" key="1">
    <citation type="journal article" date="2023" name="Mol. Ecol. Resour.">
        <title>Chromosome-level genome assembly of a triploid poplar Populus alba 'Berolinensis'.</title>
        <authorList>
            <person name="Chen S."/>
            <person name="Yu Y."/>
            <person name="Wang X."/>
            <person name="Wang S."/>
            <person name="Zhang T."/>
            <person name="Zhou Y."/>
            <person name="He R."/>
            <person name="Meng N."/>
            <person name="Wang Y."/>
            <person name="Liu W."/>
            <person name="Liu Z."/>
            <person name="Liu J."/>
            <person name="Guo Q."/>
            <person name="Huang H."/>
            <person name="Sederoff R.R."/>
            <person name="Wang G."/>
            <person name="Qu G."/>
            <person name="Chen S."/>
        </authorList>
    </citation>
    <scope>NUCLEOTIDE SEQUENCE</scope>
    <source>
        <strain evidence="1">SC-2020</strain>
    </source>
</reference>
<keyword evidence="2" id="KW-1185">Reference proteome</keyword>
<dbReference type="Proteomes" id="UP001164929">
    <property type="component" value="Chromosome 2"/>
</dbReference>
<accession>A0AAD6WCY4</accession>
<organism evidence="1 2">
    <name type="scientific">Populus alba x Populus x berolinensis</name>
    <dbReference type="NCBI Taxonomy" id="444605"/>
    <lineage>
        <taxon>Eukaryota</taxon>
        <taxon>Viridiplantae</taxon>
        <taxon>Streptophyta</taxon>
        <taxon>Embryophyta</taxon>
        <taxon>Tracheophyta</taxon>
        <taxon>Spermatophyta</taxon>
        <taxon>Magnoliopsida</taxon>
        <taxon>eudicotyledons</taxon>
        <taxon>Gunneridae</taxon>
        <taxon>Pentapetalae</taxon>
        <taxon>rosids</taxon>
        <taxon>fabids</taxon>
        <taxon>Malpighiales</taxon>
        <taxon>Salicaceae</taxon>
        <taxon>Saliceae</taxon>
        <taxon>Populus</taxon>
    </lineage>
</organism>
<name>A0AAD6WCY4_9ROSI</name>